<gene>
    <name evidence="1" type="ORF">SDC9_20428</name>
</gene>
<accession>A0A644U6U9</accession>
<organism evidence="1">
    <name type="scientific">bioreactor metagenome</name>
    <dbReference type="NCBI Taxonomy" id="1076179"/>
    <lineage>
        <taxon>unclassified sequences</taxon>
        <taxon>metagenomes</taxon>
        <taxon>ecological metagenomes</taxon>
    </lineage>
</organism>
<name>A0A644U6U9_9ZZZZ</name>
<reference evidence="1" key="1">
    <citation type="submission" date="2019-08" db="EMBL/GenBank/DDBJ databases">
        <authorList>
            <person name="Kucharzyk K."/>
            <person name="Murdoch R.W."/>
            <person name="Higgins S."/>
            <person name="Loffler F."/>
        </authorList>
    </citation>
    <scope>NUCLEOTIDE SEQUENCE</scope>
</reference>
<evidence type="ECO:0000313" key="1">
    <source>
        <dbReference type="EMBL" id="MPL74613.1"/>
    </source>
</evidence>
<protein>
    <submittedName>
        <fullName evidence="1">Uncharacterized protein</fullName>
    </submittedName>
</protein>
<comment type="caution">
    <text evidence="1">The sequence shown here is derived from an EMBL/GenBank/DDBJ whole genome shotgun (WGS) entry which is preliminary data.</text>
</comment>
<dbReference type="EMBL" id="VSSQ01000081">
    <property type="protein sequence ID" value="MPL74613.1"/>
    <property type="molecule type" value="Genomic_DNA"/>
</dbReference>
<sequence length="66" mass="7611">MIWCDDVGITPDTKMALVGENDYGDPKRRRELNKSETGRLFNAFRVNGIEEMKSHGSRFFNCKLKS</sequence>
<proteinExistence type="predicted"/>
<dbReference type="AlphaFoldDB" id="A0A644U6U9"/>